<dbReference type="InterPro" id="IPR013785">
    <property type="entry name" value="Aldolase_TIM"/>
</dbReference>
<keyword evidence="2 6" id="KW-0949">S-adenosyl-L-methionine</keyword>
<keyword evidence="3 6" id="KW-0479">Metal-binding</keyword>
<dbReference type="SFLD" id="SFLDS00029">
    <property type="entry name" value="Radical_SAM"/>
    <property type="match status" value="1"/>
</dbReference>
<evidence type="ECO:0000256" key="4">
    <source>
        <dbReference type="ARBA" id="ARBA00023004"/>
    </source>
</evidence>
<dbReference type="Proteomes" id="UP000051124">
    <property type="component" value="Unassembled WGS sequence"/>
</dbReference>
<evidence type="ECO:0000313" key="9">
    <source>
        <dbReference type="Proteomes" id="UP000051124"/>
    </source>
</evidence>
<dbReference type="PIRSF" id="PIRSF004869">
    <property type="entry name" value="PflX_prd"/>
    <property type="match status" value="1"/>
</dbReference>
<accession>A0A0S7WJ57</accession>
<dbReference type="InterPro" id="IPR007197">
    <property type="entry name" value="rSAM"/>
</dbReference>
<evidence type="ECO:0000256" key="5">
    <source>
        <dbReference type="ARBA" id="ARBA00023014"/>
    </source>
</evidence>
<dbReference type="GO" id="GO:0051539">
    <property type="term" value="F:4 iron, 4 sulfur cluster binding"/>
    <property type="evidence" value="ECO:0007669"/>
    <property type="project" value="UniProtKB-KW"/>
</dbReference>
<organism evidence="8 9">
    <name type="scientific">candidate division TA06 bacterium DG_26</name>
    <dbReference type="NCBI Taxonomy" id="1703771"/>
    <lineage>
        <taxon>Bacteria</taxon>
        <taxon>Bacteria division TA06</taxon>
    </lineage>
</organism>
<name>A0A0S7WJ57_UNCT6</name>
<dbReference type="Gene3D" id="3.20.20.70">
    <property type="entry name" value="Aldolase class I"/>
    <property type="match status" value="1"/>
</dbReference>
<comment type="cofactor">
    <cofactor evidence="6">
        <name>[4Fe-4S] cluster</name>
        <dbReference type="ChEBI" id="CHEBI:49883"/>
    </cofactor>
    <text evidence="6">Binds 1 [4Fe-4S] cluster. The cluster is coordinated with 3 cysteines and an exchangeable S-adenosyl-L-methionine.</text>
</comment>
<feature type="binding site" evidence="6">
    <location>
        <position position="144"/>
    </location>
    <ligand>
        <name>[4Fe-4S] cluster</name>
        <dbReference type="ChEBI" id="CHEBI:49883"/>
        <note>4Fe-4S-S-AdoMet</note>
    </ligand>
</feature>
<keyword evidence="5 6" id="KW-0411">Iron-sulfur</keyword>
<dbReference type="PANTHER" id="PTHR30352">
    <property type="entry name" value="PYRUVATE FORMATE-LYASE-ACTIVATING ENZYME"/>
    <property type="match status" value="1"/>
</dbReference>
<evidence type="ECO:0000259" key="7">
    <source>
        <dbReference type="PROSITE" id="PS51918"/>
    </source>
</evidence>
<gene>
    <name evidence="8" type="ORF">AMJ40_03955</name>
</gene>
<protein>
    <submittedName>
        <fullName evidence="8">Pyruvate formate lyase-activating protein</fullName>
    </submittedName>
</protein>
<comment type="caution">
    <text evidence="8">The sequence shown here is derived from an EMBL/GenBank/DDBJ whole genome shotgun (WGS) entry which is preliminary data.</text>
</comment>
<reference evidence="8 9" key="1">
    <citation type="journal article" date="2015" name="Microbiome">
        <title>Genomic resolution of linkages in carbon, nitrogen, and sulfur cycling among widespread estuary sediment bacteria.</title>
        <authorList>
            <person name="Baker B.J."/>
            <person name="Lazar C.S."/>
            <person name="Teske A.P."/>
            <person name="Dick G.J."/>
        </authorList>
    </citation>
    <scope>NUCLEOTIDE SEQUENCE [LARGE SCALE GENOMIC DNA]</scope>
    <source>
        <strain evidence="8">DG_26</strain>
    </source>
</reference>
<dbReference type="InterPro" id="IPR016431">
    <property type="entry name" value="Pyrv-formate_lyase-activ_prd"/>
</dbReference>
<dbReference type="AlphaFoldDB" id="A0A0S7WJ57"/>
<dbReference type="PROSITE" id="PS51918">
    <property type="entry name" value="RADICAL_SAM"/>
    <property type="match status" value="1"/>
</dbReference>
<dbReference type="GO" id="GO:0016829">
    <property type="term" value="F:lyase activity"/>
    <property type="evidence" value="ECO:0007669"/>
    <property type="project" value="UniProtKB-KW"/>
</dbReference>
<feature type="binding site" evidence="6">
    <location>
        <position position="151"/>
    </location>
    <ligand>
        <name>[4Fe-4S] cluster</name>
        <dbReference type="ChEBI" id="CHEBI:49883"/>
        <note>4Fe-4S-S-AdoMet</note>
    </ligand>
</feature>
<evidence type="ECO:0000256" key="2">
    <source>
        <dbReference type="ARBA" id="ARBA00022691"/>
    </source>
</evidence>
<dbReference type="InterPro" id="IPR058240">
    <property type="entry name" value="rSAM_sf"/>
</dbReference>
<sequence length="367" mass="40803">MGQCVLCGKTSNLVCKSLSVCLDCIRERFSSVSERIMGVHADARVQFGLPVTPPQSIRGISCTLCSNRCTMGEGERGYCGVRWNAGHRLEQRLGSLDWYYDPLPTNCVADWICAGGSSSGFPEYSYSRGAEFGYKNLAVFYRACSLNCLFCQNWHFRQPTHHSPISPSELAKAVDDTTSCICYFGGDPTPQLPHAIETSRLAREQNPNRILRICWETNGTMDKGSLESMIGLSLESGGCLKFDLKAFSPHVHVALCGVDNVRTLENFEYTASFLRRRRDPPLLVASTLLVPGYVDLEEVRQIARFVAALDSTIPYALLGFYPHFFMKDLPTTSRDHAQRALSIAKKEGLVRARIGNSHLLSNAYECT</sequence>
<dbReference type="Pfam" id="PF04055">
    <property type="entry name" value="Radical_SAM"/>
    <property type="match status" value="1"/>
</dbReference>
<proteinExistence type="predicted"/>
<dbReference type="PATRIC" id="fig|1703771.3.peg.1155"/>
<keyword evidence="8" id="KW-0670">Pyruvate</keyword>
<feature type="domain" description="Radical SAM core" evidence="7">
    <location>
        <begin position="130"/>
        <end position="359"/>
    </location>
</feature>
<evidence type="ECO:0000256" key="3">
    <source>
        <dbReference type="ARBA" id="ARBA00022723"/>
    </source>
</evidence>
<dbReference type="InterPro" id="IPR034457">
    <property type="entry name" value="Organic_radical-activating"/>
</dbReference>
<dbReference type="CDD" id="cd01335">
    <property type="entry name" value="Radical_SAM"/>
    <property type="match status" value="1"/>
</dbReference>
<evidence type="ECO:0000313" key="8">
    <source>
        <dbReference type="EMBL" id="KPJ50099.1"/>
    </source>
</evidence>
<dbReference type="GO" id="GO:0046872">
    <property type="term" value="F:metal ion binding"/>
    <property type="evidence" value="ECO:0007669"/>
    <property type="project" value="UniProtKB-KW"/>
</dbReference>
<dbReference type="PANTHER" id="PTHR30352:SF22">
    <property type="entry name" value="PYRUVATE FORMATE-LYASE ACTIVATING ENZYME HOMOLOG"/>
    <property type="match status" value="1"/>
</dbReference>
<evidence type="ECO:0000256" key="6">
    <source>
        <dbReference type="PIRSR" id="PIRSR004869-50"/>
    </source>
</evidence>
<keyword evidence="8" id="KW-0456">Lyase</keyword>
<dbReference type="EMBL" id="LIZT01000031">
    <property type="protein sequence ID" value="KPJ50099.1"/>
    <property type="molecule type" value="Genomic_DNA"/>
</dbReference>
<evidence type="ECO:0000256" key="1">
    <source>
        <dbReference type="ARBA" id="ARBA00022485"/>
    </source>
</evidence>
<feature type="binding site" evidence="6">
    <location>
        <position position="148"/>
    </location>
    <ligand>
        <name>[4Fe-4S] cluster</name>
        <dbReference type="ChEBI" id="CHEBI:49883"/>
        <note>4Fe-4S-S-AdoMet</note>
    </ligand>
</feature>
<keyword evidence="4 6" id="KW-0408">Iron</keyword>
<keyword evidence="1" id="KW-0004">4Fe-4S</keyword>
<dbReference type="SUPFAM" id="SSF102114">
    <property type="entry name" value="Radical SAM enzymes"/>
    <property type="match status" value="1"/>
</dbReference>